<dbReference type="GO" id="GO:0051301">
    <property type="term" value="P:cell division"/>
    <property type="evidence" value="ECO:0007669"/>
    <property type="project" value="UniProtKB-KW"/>
</dbReference>
<accession>A0ABM1N5R0</accession>
<dbReference type="Proteomes" id="UP000695000">
    <property type="component" value="Unplaced"/>
</dbReference>
<dbReference type="PANTHER" id="PTHR15323:SF6">
    <property type="entry name" value="CELL DIVISION CYCLE PROTEIN 123 HOMOLOG"/>
    <property type="match status" value="1"/>
</dbReference>
<evidence type="ECO:0000313" key="3">
    <source>
        <dbReference type="RefSeq" id="XP_017782160.1"/>
    </source>
</evidence>
<dbReference type="RefSeq" id="XP_017782160.1">
    <property type="nucleotide sequence ID" value="XM_017926671.1"/>
</dbReference>
<organism evidence="2 3">
    <name type="scientific">Nicrophorus vespilloides</name>
    <name type="common">Boreal carrion beetle</name>
    <dbReference type="NCBI Taxonomy" id="110193"/>
    <lineage>
        <taxon>Eukaryota</taxon>
        <taxon>Metazoa</taxon>
        <taxon>Ecdysozoa</taxon>
        <taxon>Arthropoda</taxon>
        <taxon>Hexapoda</taxon>
        <taxon>Insecta</taxon>
        <taxon>Pterygota</taxon>
        <taxon>Neoptera</taxon>
        <taxon>Endopterygota</taxon>
        <taxon>Coleoptera</taxon>
        <taxon>Polyphaga</taxon>
        <taxon>Staphyliniformia</taxon>
        <taxon>Silphidae</taxon>
        <taxon>Nicrophorinae</taxon>
        <taxon>Nicrophorus</taxon>
    </lineage>
</organism>
<proteinExistence type="inferred from homology"/>
<dbReference type="PANTHER" id="PTHR15323">
    <property type="entry name" value="D123 PROTEIN"/>
    <property type="match status" value="1"/>
</dbReference>
<name>A0ABM1N5R0_NICVS</name>
<evidence type="ECO:0000313" key="2">
    <source>
        <dbReference type="Proteomes" id="UP000695000"/>
    </source>
</evidence>
<dbReference type="GeneID" id="108566680"/>
<keyword evidence="3" id="KW-0132">Cell division</keyword>
<comment type="similarity">
    <text evidence="1">Belongs to the CDC123 family.</text>
</comment>
<sequence>MDSMDETAVLQAFAEKQSNKKMKSDDLNDFSITNWYDTFKAITIKTVLVPIPSSVIEMFNAEEVDWNIEERCPPEFKNVLKDILRTFRSPGAFIKSNWHAPMDAQMLSFDKTMSVNNIPDLFLFLNGSSIIGQDFSHKDFKDYCLALRQWTDINPAYEFRCIVINNILRGITPRDWPSYFPHYAKEGDDIIDKISNFFKDKLQGKFIRSNYVFDVYMKHPDTIVLVDFSALNTKTCLHAFEWDEVLPIIKKNSQEPVAPVFRYLDTEIGMMGKAETQLQLMRSKYRLN</sequence>
<protein>
    <submittedName>
        <fullName evidence="3">Cell division cycle protein 123 homolog</fullName>
    </submittedName>
</protein>
<dbReference type="InterPro" id="IPR009772">
    <property type="entry name" value="CDC123"/>
</dbReference>
<reference evidence="3" key="1">
    <citation type="submission" date="2025-08" db="UniProtKB">
        <authorList>
            <consortium name="RefSeq"/>
        </authorList>
    </citation>
    <scope>IDENTIFICATION</scope>
    <source>
        <tissue evidence="3">Whole Larva</tissue>
    </source>
</reference>
<evidence type="ECO:0000256" key="1">
    <source>
        <dbReference type="ARBA" id="ARBA00011047"/>
    </source>
</evidence>
<gene>
    <name evidence="3" type="primary">LOC108566680</name>
</gene>
<keyword evidence="3" id="KW-0131">Cell cycle</keyword>
<keyword evidence="2" id="KW-1185">Reference proteome</keyword>
<dbReference type="Pfam" id="PF07065">
    <property type="entry name" value="D123"/>
    <property type="match status" value="1"/>
</dbReference>